<dbReference type="Pfam" id="PF00486">
    <property type="entry name" value="Trans_reg_C"/>
    <property type="match status" value="1"/>
</dbReference>
<dbReference type="SMART" id="SM00862">
    <property type="entry name" value="Trans_reg_C"/>
    <property type="match status" value="1"/>
</dbReference>
<keyword evidence="2" id="KW-0902">Two-component regulatory system</keyword>
<dbReference type="SMART" id="SM00448">
    <property type="entry name" value="REC"/>
    <property type="match status" value="1"/>
</dbReference>
<keyword evidence="3 5" id="KW-0238">DNA-binding</keyword>
<dbReference type="PANTHER" id="PTHR48111">
    <property type="entry name" value="REGULATOR OF RPOS"/>
    <property type="match status" value="1"/>
</dbReference>
<evidence type="ECO:0000259" key="7">
    <source>
        <dbReference type="PROSITE" id="PS51755"/>
    </source>
</evidence>
<dbReference type="CDD" id="cd00383">
    <property type="entry name" value="trans_reg_C"/>
    <property type="match status" value="1"/>
</dbReference>
<dbReference type="EMBL" id="CP006644">
    <property type="protein sequence ID" value="AHE56112.1"/>
    <property type="molecule type" value="Genomic_DNA"/>
</dbReference>
<dbReference type="OrthoDB" id="9802426at2"/>
<dbReference type="PATRIC" id="fig|1123269.5.peg.4392"/>
<name>W0AHV1_9SPHN</name>
<sequence length="243" mass="26406">MNVAIVQKDNNYRKTLEDILRAAGHAARGFADAQALAEQRPGETLDLVLIDWAQSDGAAESVLGWLRGRFGAALTIIVLSPWPKDVDIVEALQAGADDHLGQSIAPAVLRARIDAIARRVHAADHPTASERFGAFLFDIGNSQVSYRGEDIPVTAKEFTLALTLFRNLARPLSRAALLESLWGRDPGRPTRTLDSHMSKLRAKLGLRPDRGFRLTPIYGFGYRLDPAGAQPASITAGSMSESR</sequence>
<feature type="modified residue" description="4-aspartylphosphate" evidence="4">
    <location>
        <position position="51"/>
    </location>
</feature>
<dbReference type="AlphaFoldDB" id="W0AHV1"/>
<evidence type="ECO:0000256" key="4">
    <source>
        <dbReference type="PROSITE-ProRule" id="PRU00169"/>
    </source>
</evidence>
<dbReference type="Gene3D" id="3.40.50.2300">
    <property type="match status" value="1"/>
</dbReference>
<dbReference type="PANTHER" id="PTHR48111:SF40">
    <property type="entry name" value="PHOSPHATE REGULON TRANSCRIPTIONAL REGULATORY PROTEIN PHOB"/>
    <property type="match status" value="1"/>
</dbReference>
<evidence type="ECO:0000259" key="6">
    <source>
        <dbReference type="PROSITE" id="PS50110"/>
    </source>
</evidence>
<dbReference type="GO" id="GO:0032993">
    <property type="term" value="C:protein-DNA complex"/>
    <property type="evidence" value="ECO:0007669"/>
    <property type="project" value="TreeGrafter"/>
</dbReference>
<dbReference type="InterPro" id="IPR036388">
    <property type="entry name" value="WH-like_DNA-bd_sf"/>
</dbReference>
<dbReference type="STRING" id="1123269.NX02_22465"/>
<feature type="DNA-binding region" description="OmpR/PhoB-type" evidence="5">
    <location>
        <begin position="127"/>
        <end position="226"/>
    </location>
</feature>
<dbReference type="InterPro" id="IPR016032">
    <property type="entry name" value="Sig_transdc_resp-reg_C-effctor"/>
</dbReference>
<evidence type="ECO:0000313" key="9">
    <source>
        <dbReference type="Proteomes" id="UP000018851"/>
    </source>
</evidence>
<dbReference type="InterPro" id="IPR011006">
    <property type="entry name" value="CheY-like_superfamily"/>
</dbReference>
<dbReference type="Proteomes" id="UP000018851">
    <property type="component" value="Chromosome"/>
</dbReference>
<dbReference type="PROSITE" id="PS51755">
    <property type="entry name" value="OMPR_PHOB"/>
    <property type="match status" value="1"/>
</dbReference>
<evidence type="ECO:0000313" key="8">
    <source>
        <dbReference type="EMBL" id="AHE56112.1"/>
    </source>
</evidence>
<dbReference type="Gene3D" id="1.10.10.10">
    <property type="entry name" value="Winged helix-like DNA-binding domain superfamily/Winged helix DNA-binding domain"/>
    <property type="match status" value="1"/>
</dbReference>
<dbReference type="RefSeq" id="WP_025294243.1">
    <property type="nucleotide sequence ID" value="NZ_CP006644.1"/>
</dbReference>
<keyword evidence="1 4" id="KW-0597">Phosphoprotein</keyword>
<evidence type="ECO:0008006" key="10">
    <source>
        <dbReference type="Google" id="ProtNLM"/>
    </source>
</evidence>
<feature type="domain" description="OmpR/PhoB-type" evidence="7">
    <location>
        <begin position="127"/>
        <end position="226"/>
    </location>
</feature>
<dbReference type="SUPFAM" id="SSF52172">
    <property type="entry name" value="CheY-like"/>
    <property type="match status" value="1"/>
</dbReference>
<protein>
    <recommendedName>
        <fullName evidence="10">OmpR/PhoB-type domain-containing protein</fullName>
    </recommendedName>
</protein>
<reference evidence="8 9" key="1">
    <citation type="submission" date="2013-07" db="EMBL/GenBank/DDBJ databases">
        <title>Completed genome of Sphingomonas sanxanigenens NX02.</title>
        <authorList>
            <person name="Ma T."/>
            <person name="Huang H."/>
            <person name="Wu M."/>
            <person name="Li X."/>
            <person name="Li G."/>
        </authorList>
    </citation>
    <scope>NUCLEOTIDE SEQUENCE [LARGE SCALE GENOMIC DNA]</scope>
    <source>
        <strain evidence="8 9">NX02</strain>
    </source>
</reference>
<dbReference type="PROSITE" id="PS50110">
    <property type="entry name" value="RESPONSE_REGULATORY"/>
    <property type="match status" value="1"/>
</dbReference>
<dbReference type="GO" id="GO:0006355">
    <property type="term" value="P:regulation of DNA-templated transcription"/>
    <property type="evidence" value="ECO:0007669"/>
    <property type="project" value="InterPro"/>
</dbReference>
<proteinExistence type="predicted"/>
<dbReference type="InterPro" id="IPR001789">
    <property type="entry name" value="Sig_transdc_resp-reg_receiver"/>
</dbReference>
<evidence type="ECO:0000256" key="5">
    <source>
        <dbReference type="PROSITE-ProRule" id="PRU01091"/>
    </source>
</evidence>
<feature type="domain" description="Response regulatory" evidence="6">
    <location>
        <begin position="2"/>
        <end position="117"/>
    </location>
</feature>
<dbReference type="GO" id="GO:0000156">
    <property type="term" value="F:phosphorelay response regulator activity"/>
    <property type="evidence" value="ECO:0007669"/>
    <property type="project" value="TreeGrafter"/>
</dbReference>
<dbReference type="HOGENOM" id="CLU_000445_30_0_5"/>
<dbReference type="InterPro" id="IPR001867">
    <property type="entry name" value="OmpR/PhoB-type_DNA-bd"/>
</dbReference>
<keyword evidence="9" id="KW-1185">Reference proteome</keyword>
<gene>
    <name evidence="8" type="ORF">NX02_22465</name>
</gene>
<evidence type="ECO:0000256" key="1">
    <source>
        <dbReference type="ARBA" id="ARBA00022553"/>
    </source>
</evidence>
<dbReference type="InterPro" id="IPR039420">
    <property type="entry name" value="WalR-like"/>
</dbReference>
<evidence type="ECO:0000256" key="3">
    <source>
        <dbReference type="ARBA" id="ARBA00023125"/>
    </source>
</evidence>
<organism evidence="8 9">
    <name type="scientific">Sphingomonas sanxanigenens DSM 19645 = NX02</name>
    <dbReference type="NCBI Taxonomy" id="1123269"/>
    <lineage>
        <taxon>Bacteria</taxon>
        <taxon>Pseudomonadati</taxon>
        <taxon>Pseudomonadota</taxon>
        <taxon>Alphaproteobacteria</taxon>
        <taxon>Sphingomonadales</taxon>
        <taxon>Sphingomonadaceae</taxon>
        <taxon>Sphingomonas</taxon>
    </lineage>
</organism>
<dbReference type="GO" id="GO:0000976">
    <property type="term" value="F:transcription cis-regulatory region binding"/>
    <property type="evidence" value="ECO:0007669"/>
    <property type="project" value="TreeGrafter"/>
</dbReference>
<dbReference type="SUPFAM" id="SSF46894">
    <property type="entry name" value="C-terminal effector domain of the bipartite response regulators"/>
    <property type="match status" value="1"/>
</dbReference>
<dbReference type="KEGG" id="ssan:NX02_22465"/>
<accession>W0AHV1</accession>
<dbReference type="eggNOG" id="COG0745">
    <property type="taxonomic scope" value="Bacteria"/>
</dbReference>
<dbReference type="Pfam" id="PF00072">
    <property type="entry name" value="Response_reg"/>
    <property type="match status" value="1"/>
</dbReference>
<dbReference type="GO" id="GO:0005829">
    <property type="term" value="C:cytosol"/>
    <property type="evidence" value="ECO:0007669"/>
    <property type="project" value="TreeGrafter"/>
</dbReference>
<evidence type="ECO:0000256" key="2">
    <source>
        <dbReference type="ARBA" id="ARBA00023012"/>
    </source>
</evidence>